<reference evidence="9 10" key="1">
    <citation type="submission" date="2019-10" db="EMBL/GenBank/DDBJ databases">
        <title>Whole genome shotgun sequence of Acrocarpospora pleiomorpha NBRC 16267.</title>
        <authorList>
            <person name="Ichikawa N."/>
            <person name="Kimura A."/>
            <person name="Kitahashi Y."/>
            <person name="Komaki H."/>
            <person name="Oguchi A."/>
        </authorList>
    </citation>
    <scope>NUCLEOTIDE SEQUENCE [LARGE SCALE GENOMIC DNA]</scope>
    <source>
        <strain evidence="9 10">NBRC 16267</strain>
    </source>
</reference>
<gene>
    <name evidence="9" type="ORF">Aple_040130</name>
</gene>
<evidence type="ECO:0000256" key="6">
    <source>
        <dbReference type="PIRSR" id="PIRSR000185-3"/>
    </source>
</evidence>
<comment type="similarity">
    <text evidence="1 3 7">Belongs to the Glu/Leu/Phe/Val dehydrogenases family.</text>
</comment>
<dbReference type="InterPro" id="IPR006097">
    <property type="entry name" value="Glu/Leu/Phe/Val/Trp_DH_dimer"/>
</dbReference>
<dbReference type="InterPro" id="IPR046346">
    <property type="entry name" value="Aminoacid_DH-like_N_sf"/>
</dbReference>
<feature type="site" description="Important for catalysis" evidence="6">
    <location>
        <position position="113"/>
    </location>
</feature>
<dbReference type="GO" id="GO:0006538">
    <property type="term" value="P:L-glutamate catabolic process"/>
    <property type="evidence" value="ECO:0007669"/>
    <property type="project" value="TreeGrafter"/>
</dbReference>
<dbReference type="Gene3D" id="3.40.50.10860">
    <property type="entry name" value="Leucine Dehydrogenase, chain A, domain 1"/>
    <property type="match status" value="1"/>
</dbReference>
<dbReference type="Pfam" id="PF00208">
    <property type="entry name" value="ELFV_dehydrog"/>
    <property type="match status" value="1"/>
</dbReference>
<dbReference type="PRINTS" id="PR00082">
    <property type="entry name" value="GLFDHDRGNASE"/>
</dbReference>
<evidence type="ECO:0000256" key="2">
    <source>
        <dbReference type="ARBA" id="ARBA00023002"/>
    </source>
</evidence>
<dbReference type="SMART" id="SM00839">
    <property type="entry name" value="ELFV_dehydrog"/>
    <property type="match status" value="1"/>
</dbReference>
<evidence type="ECO:0000256" key="4">
    <source>
        <dbReference type="PIRSR" id="PIRSR000185-1"/>
    </source>
</evidence>
<dbReference type="PIRSF" id="PIRSF000185">
    <property type="entry name" value="Glu_DH"/>
    <property type="match status" value="1"/>
</dbReference>
<dbReference type="RefSeq" id="WP_155346129.1">
    <property type="nucleotide sequence ID" value="NZ_BAAAHM010000003.1"/>
</dbReference>
<dbReference type="PROSITE" id="PS00739">
    <property type="entry name" value="ADOHCYASE_2"/>
    <property type="match status" value="1"/>
</dbReference>
<dbReference type="InterPro" id="IPR014362">
    <property type="entry name" value="Glu_DH"/>
</dbReference>
<evidence type="ECO:0000256" key="3">
    <source>
        <dbReference type="PIRNR" id="PIRNR000185"/>
    </source>
</evidence>
<organism evidence="9 10">
    <name type="scientific">Acrocarpospora pleiomorpha</name>
    <dbReference type="NCBI Taxonomy" id="90975"/>
    <lineage>
        <taxon>Bacteria</taxon>
        <taxon>Bacillati</taxon>
        <taxon>Actinomycetota</taxon>
        <taxon>Actinomycetes</taxon>
        <taxon>Streptosporangiales</taxon>
        <taxon>Streptosporangiaceae</taxon>
        <taxon>Acrocarpospora</taxon>
    </lineage>
</organism>
<dbReference type="InterPro" id="IPR006095">
    <property type="entry name" value="Glu/Leu/Phe/Val/Trp_DH"/>
</dbReference>
<dbReference type="PROSITE" id="PS00074">
    <property type="entry name" value="GLFV_DEHYDROGENASE"/>
    <property type="match status" value="1"/>
</dbReference>
<evidence type="ECO:0000256" key="1">
    <source>
        <dbReference type="ARBA" id="ARBA00006382"/>
    </source>
</evidence>
<dbReference type="InterPro" id="IPR033524">
    <property type="entry name" value="Glu/Leu/Phe/Val_DH_AS"/>
</dbReference>
<evidence type="ECO:0000259" key="8">
    <source>
        <dbReference type="SMART" id="SM00839"/>
    </source>
</evidence>
<feature type="active site" description="Proton donor" evidence="4">
    <location>
        <position position="77"/>
    </location>
</feature>
<feature type="binding site" evidence="5">
    <location>
        <position position="152"/>
    </location>
    <ligand>
        <name>NAD(+)</name>
        <dbReference type="ChEBI" id="CHEBI:57540"/>
    </ligand>
</feature>
<dbReference type="PANTHER" id="PTHR11606:SF13">
    <property type="entry name" value="GLUTAMATE DEHYDROGENASE 1, MITOCHONDRIAL"/>
    <property type="match status" value="1"/>
</dbReference>
<dbReference type="SUPFAM" id="SSF53223">
    <property type="entry name" value="Aminoacid dehydrogenase-like, N-terminal domain"/>
    <property type="match status" value="1"/>
</dbReference>
<dbReference type="InterPro" id="IPR006096">
    <property type="entry name" value="Glu/Leu/Phe/Val/Trp_DH_C"/>
</dbReference>
<dbReference type="SUPFAM" id="SSF51735">
    <property type="entry name" value="NAD(P)-binding Rossmann-fold domains"/>
    <property type="match status" value="1"/>
</dbReference>
<protein>
    <recommendedName>
        <fullName evidence="3">Glutamate dehydrogenase</fullName>
    </recommendedName>
</protein>
<dbReference type="Gene3D" id="3.40.50.720">
    <property type="entry name" value="NAD(P)-binding Rossmann-like Domain"/>
    <property type="match status" value="1"/>
</dbReference>
<keyword evidence="5" id="KW-0520">NAD</keyword>
<comment type="caution">
    <text evidence="9">The sequence shown here is derived from an EMBL/GenBank/DDBJ whole genome shotgun (WGS) entry which is preliminary data.</text>
</comment>
<dbReference type="GO" id="GO:0000166">
    <property type="term" value="F:nucleotide binding"/>
    <property type="evidence" value="ECO:0007669"/>
    <property type="project" value="UniProtKB-KW"/>
</dbReference>
<feature type="domain" description="Glutamate/phenylalanine/leucine/valine/L-tryptophan dehydrogenase C-terminal" evidence="8">
    <location>
        <begin position="143"/>
        <end position="376"/>
    </location>
</feature>
<evidence type="ECO:0000313" key="10">
    <source>
        <dbReference type="Proteomes" id="UP000377595"/>
    </source>
</evidence>
<proteinExistence type="inferred from homology"/>
<dbReference type="GO" id="GO:0004352">
    <property type="term" value="F:glutamate dehydrogenase (NAD+) activity"/>
    <property type="evidence" value="ECO:0007669"/>
    <property type="project" value="TreeGrafter"/>
</dbReference>
<feature type="binding site" evidence="5">
    <location>
        <position position="65"/>
    </location>
    <ligand>
        <name>substrate</name>
    </ligand>
</feature>
<dbReference type="AlphaFoldDB" id="A0A5M3XHX8"/>
<dbReference type="PANTHER" id="PTHR11606">
    <property type="entry name" value="GLUTAMATE DEHYDROGENASE"/>
    <property type="match status" value="1"/>
</dbReference>
<name>A0A5M3XHX8_9ACTN</name>
<dbReference type="OrthoDB" id="9803297at2"/>
<dbReference type="Pfam" id="PF02812">
    <property type="entry name" value="ELFV_dehydrog_N"/>
    <property type="match status" value="1"/>
</dbReference>
<dbReference type="InterPro" id="IPR036291">
    <property type="entry name" value="NAD(P)-bd_dom_sf"/>
</dbReference>
<keyword evidence="10" id="KW-1185">Reference proteome</keyword>
<evidence type="ECO:0000256" key="7">
    <source>
        <dbReference type="RuleBase" id="RU004417"/>
    </source>
</evidence>
<evidence type="ECO:0000313" key="9">
    <source>
        <dbReference type="EMBL" id="GES21117.1"/>
    </source>
</evidence>
<evidence type="ECO:0000256" key="5">
    <source>
        <dbReference type="PIRSR" id="PIRSR000185-2"/>
    </source>
</evidence>
<keyword evidence="2 3" id="KW-0560">Oxidoreductase</keyword>
<feature type="binding site" evidence="5">
    <location>
        <position position="41"/>
    </location>
    <ligand>
        <name>substrate</name>
    </ligand>
</feature>
<dbReference type="EMBL" id="BLAF01000021">
    <property type="protein sequence ID" value="GES21117.1"/>
    <property type="molecule type" value="Genomic_DNA"/>
</dbReference>
<keyword evidence="5" id="KW-0547">Nucleotide-binding</keyword>
<dbReference type="Proteomes" id="UP000377595">
    <property type="component" value="Unassembled WGS sequence"/>
</dbReference>
<dbReference type="InterPro" id="IPR020082">
    <property type="entry name" value="S-Ado-L-homoCys_hydrolase_CS"/>
</dbReference>
<sequence length="381" mass="39456">MTDALDLVDEWGPEKIVVVSHRRTGMRGVLVIDNAARGVGKGGTRMAPTVTVTEVARLARNMTWKWAVVDLFYGGAKAGIVADPTSPDKEAILRAFARALHNEVPRDYVFGLDMGLTEDDAAIIQDELGDRGAAVGTPSHLGGVAYDQLGVTGFGVAEAADASAELIGRPLAGSRVAIQGYGAVGRAAAERLGELGAAIVAVSTAHGAIHHPAGLDVTELGKACDEYGDAFVTHFGGTALPPGQELLVDCDILVPAALQDVIDEKTAHAVKAGLVVEGANLPTSPAAQTVLAARGITVVPDFVANAGGVIAAAFAMDSRYSGFRPGTREVFATISDKLRSNSRTVLEEAAGANITPHQAARRLAEDRVRAAMRSKGWLGAG</sequence>
<accession>A0A5M3XHX8</accession>